<dbReference type="EC" id="3.2.1.26" evidence="2"/>
<dbReference type="Pfam" id="PF00251">
    <property type="entry name" value="Glyco_hydro_32N"/>
    <property type="match status" value="1"/>
</dbReference>
<dbReference type="OrthoDB" id="9776657at2"/>
<evidence type="ECO:0000256" key="3">
    <source>
        <dbReference type="ARBA" id="ARBA00022801"/>
    </source>
</evidence>
<dbReference type="Gene3D" id="2.115.10.20">
    <property type="entry name" value="Glycosyl hydrolase domain, family 43"/>
    <property type="match status" value="1"/>
</dbReference>
<dbReference type="SUPFAM" id="SSF75005">
    <property type="entry name" value="Arabinanase/levansucrase/invertase"/>
    <property type="match status" value="1"/>
</dbReference>
<evidence type="ECO:0000313" key="12">
    <source>
        <dbReference type="Proteomes" id="UP000011016"/>
    </source>
</evidence>
<dbReference type="InterPro" id="IPR051214">
    <property type="entry name" value="GH32_Enzymes"/>
</dbReference>
<evidence type="ECO:0000313" key="11">
    <source>
        <dbReference type="Proteomes" id="UP000006078"/>
    </source>
</evidence>
<reference evidence="9 12" key="1">
    <citation type="journal article" date="2012" name="J. Bacteriol.">
        <title>Draft Genome Sequence of Turicella otitidis ATCC 51513, Isolated from Middle Ear Fluid from a Child with Otitis Media.</title>
        <authorList>
            <person name="Brinkrolf K."/>
            <person name="Schneider J."/>
            <person name="Knecht M."/>
            <person name="Ruckert C."/>
            <person name="Tauch A."/>
        </authorList>
    </citation>
    <scope>NUCLEOTIDE SEQUENCE [LARGE SCALE GENOMIC DNA]</scope>
    <source>
        <strain evidence="9 12">ATCC 51513</strain>
    </source>
</reference>
<comment type="caution">
    <text evidence="9">The sequence shown here is derived from an EMBL/GenBank/DDBJ whole genome shotgun (WGS) entry which is preliminary data.</text>
</comment>
<dbReference type="SUPFAM" id="SSF49899">
    <property type="entry name" value="Concanavalin A-like lectins/glucanases"/>
    <property type="match status" value="1"/>
</dbReference>
<dbReference type="InterPro" id="IPR001362">
    <property type="entry name" value="Glyco_hydro_32"/>
</dbReference>
<dbReference type="Proteomes" id="UP000006078">
    <property type="component" value="Unassembled WGS sequence"/>
</dbReference>
<keyword evidence="11" id="KW-1185">Reference proteome</keyword>
<dbReference type="GO" id="GO:0005975">
    <property type="term" value="P:carbohydrate metabolic process"/>
    <property type="evidence" value="ECO:0007669"/>
    <property type="project" value="InterPro"/>
</dbReference>
<name>I7KJ19_9CORY</name>
<comment type="similarity">
    <text evidence="1 5">Belongs to the glycosyl hydrolase 32 family.</text>
</comment>
<organism evidence="9 12">
    <name type="scientific">Corynebacterium otitidis ATCC 51513</name>
    <dbReference type="NCBI Taxonomy" id="883169"/>
    <lineage>
        <taxon>Bacteria</taxon>
        <taxon>Bacillati</taxon>
        <taxon>Actinomycetota</taxon>
        <taxon>Actinomycetes</taxon>
        <taxon>Mycobacteriales</taxon>
        <taxon>Corynebacteriaceae</taxon>
        <taxon>Corynebacterium</taxon>
    </lineage>
</organism>
<dbReference type="InterPro" id="IPR013320">
    <property type="entry name" value="ConA-like_dom_sf"/>
</dbReference>
<sequence>MDEPQPTTRFRPELHMIPERGVLNAPATVVVDGATWHLFHQYQPELGAPSRWGHQASEQNPFDWEELDDVLAPEDGEDSLRAGAGVVDGSGVNLYFTSVRGGSREVHLARIDDLAETTLDLQSEELALDPGVLREGPVVTDAAGEAESLRNFRSPCVVPAWRDEDERAAGHDGWLMLAVADNTSGPRLVILESPDGRDFTLTGVLSFTGKDSGLENEHAVVSPRLVRLRDEVDGGIRDILLVNLERDGVDVSGYLVGTLSGAEFTVEQPFRRIDHGHDFTRPRNTHIAGREFNGGSVYDTAIIVGLMGGVGRLDDPSKHPSLKAEGWANAISMPRLLSLQGGLVYQTPVPGILSAVSDSNRARSWTGLAEIPADGESSLTLDILDSEGEVAARVTHRGDRLELDRSMNPYHEGSEPAAASLEEADSDSLTVIVDGKTVEIFADSGQVTMASRVYIEGGCSGLRPATTGNAEVANEITRAGSEA</sequence>
<keyword evidence="4 5" id="KW-0326">Glycosidase</keyword>
<protein>
    <recommendedName>
        <fullName evidence="2">beta-fructofuranosidase</fullName>
        <ecNumber evidence="2">3.2.1.26</ecNumber>
    </recommendedName>
</protein>
<dbReference type="HOGENOM" id="CLU_562269_0_0_11"/>
<dbReference type="SMART" id="SM00640">
    <property type="entry name" value="Glyco_32"/>
    <property type="match status" value="1"/>
</dbReference>
<proteinExistence type="inferred from homology"/>
<evidence type="ECO:0000256" key="5">
    <source>
        <dbReference type="RuleBase" id="RU362110"/>
    </source>
</evidence>
<dbReference type="InterPro" id="IPR013189">
    <property type="entry name" value="Glyco_hydro_32_C"/>
</dbReference>
<gene>
    <name evidence="9" type="ORF">BN46_0573</name>
    <name evidence="10" type="ORF">HMPREF9719_00967</name>
</gene>
<dbReference type="Proteomes" id="UP000011016">
    <property type="component" value="Unassembled WGS sequence"/>
</dbReference>
<evidence type="ECO:0000259" key="7">
    <source>
        <dbReference type="Pfam" id="PF00251"/>
    </source>
</evidence>
<dbReference type="PANTHER" id="PTHR43101">
    <property type="entry name" value="BETA-FRUCTOSIDASE"/>
    <property type="match status" value="1"/>
</dbReference>
<dbReference type="EMBL" id="CAJZ01000087">
    <property type="protein sequence ID" value="CCI83310.1"/>
    <property type="molecule type" value="Genomic_DNA"/>
</dbReference>
<feature type="region of interest" description="Disordered" evidence="6">
    <location>
        <begin position="406"/>
        <end position="425"/>
    </location>
</feature>
<feature type="domain" description="Glycosyl hydrolase family 32 N-terminal" evidence="7">
    <location>
        <begin position="15"/>
        <end position="348"/>
    </location>
</feature>
<evidence type="ECO:0000313" key="10">
    <source>
        <dbReference type="EMBL" id="EJZ82085.1"/>
    </source>
</evidence>
<dbReference type="eggNOG" id="COG1621">
    <property type="taxonomic scope" value="Bacteria"/>
</dbReference>
<keyword evidence="3 5" id="KW-0378">Hydrolase</keyword>
<dbReference type="RefSeq" id="WP_004600857.1">
    <property type="nucleotide sequence ID" value="NZ_HF541866.1"/>
</dbReference>
<accession>I7KJ19</accession>
<dbReference type="PATRIC" id="fig|883169.3.peg.930"/>
<dbReference type="Pfam" id="PF08244">
    <property type="entry name" value="Glyco_hydro_32C"/>
    <property type="match status" value="1"/>
</dbReference>
<evidence type="ECO:0000256" key="6">
    <source>
        <dbReference type="SAM" id="MobiDB-lite"/>
    </source>
</evidence>
<dbReference type="InterPro" id="IPR023296">
    <property type="entry name" value="Glyco_hydro_beta-prop_sf"/>
</dbReference>
<feature type="domain" description="Glycosyl hydrolase family 32 C-terminal" evidence="8">
    <location>
        <begin position="401"/>
        <end position="471"/>
    </location>
</feature>
<evidence type="ECO:0000256" key="4">
    <source>
        <dbReference type="ARBA" id="ARBA00023295"/>
    </source>
</evidence>
<evidence type="ECO:0000313" key="9">
    <source>
        <dbReference type="EMBL" id="CCI83310.1"/>
    </source>
</evidence>
<reference evidence="10 11" key="2">
    <citation type="submission" date="2012-08" db="EMBL/GenBank/DDBJ databases">
        <title>The Genome Sequence of Turicella otitidis ATCC 51513.</title>
        <authorList>
            <consortium name="The Broad Institute Genome Sequencing Platform"/>
            <person name="Earl A."/>
            <person name="Ward D."/>
            <person name="Feldgarden M."/>
            <person name="Gevers D."/>
            <person name="Huys G."/>
            <person name="Walker B."/>
            <person name="Young S.K."/>
            <person name="Zeng Q."/>
            <person name="Gargeya S."/>
            <person name="Fitzgerald M."/>
            <person name="Haas B."/>
            <person name="Abouelleil A."/>
            <person name="Alvarado L."/>
            <person name="Arachchi H.M."/>
            <person name="Berlin A.M."/>
            <person name="Chapman S.B."/>
            <person name="Goldberg J."/>
            <person name="Griggs A."/>
            <person name="Gujja S."/>
            <person name="Hansen M."/>
            <person name="Howarth C."/>
            <person name="Imamovic A."/>
            <person name="Larimer J."/>
            <person name="McCowen C."/>
            <person name="Montmayeur A."/>
            <person name="Murphy C."/>
            <person name="Neiman D."/>
            <person name="Pearson M."/>
            <person name="Priest M."/>
            <person name="Roberts A."/>
            <person name="Saif S."/>
            <person name="Shea T."/>
            <person name="Sisk P."/>
            <person name="Sykes S."/>
            <person name="Wortman J."/>
            <person name="Nusbaum C."/>
            <person name="Birren B."/>
        </authorList>
    </citation>
    <scope>NUCLEOTIDE SEQUENCE [LARGE SCALE GENOMIC DNA]</scope>
    <source>
        <strain evidence="10 11">ATCC 51513</strain>
    </source>
</reference>
<dbReference type="PANTHER" id="PTHR43101:SF1">
    <property type="entry name" value="BETA-FRUCTOSIDASE"/>
    <property type="match status" value="1"/>
</dbReference>
<dbReference type="AlphaFoldDB" id="I7KJ19"/>
<dbReference type="STRING" id="29321.AAV33_03120"/>
<evidence type="ECO:0000256" key="1">
    <source>
        <dbReference type="ARBA" id="ARBA00009902"/>
    </source>
</evidence>
<dbReference type="EMBL" id="AHAE01000042">
    <property type="protein sequence ID" value="EJZ82085.1"/>
    <property type="molecule type" value="Genomic_DNA"/>
</dbReference>
<dbReference type="GO" id="GO:0004564">
    <property type="term" value="F:beta-fructofuranosidase activity"/>
    <property type="evidence" value="ECO:0007669"/>
    <property type="project" value="UniProtKB-EC"/>
</dbReference>
<dbReference type="Gene3D" id="2.60.120.560">
    <property type="entry name" value="Exo-inulinase, domain 1"/>
    <property type="match status" value="1"/>
</dbReference>
<evidence type="ECO:0000259" key="8">
    <source>
        <dbReference type="Pfam" id="PF08244"/>
    </source>
</evidence>
<evidence type="ECO:0000256" key="2">
    <source>
        <dbReference type="ARBA" id="ARBA00012758"/>
    </source>
</evidence>
<dbReference type="InterPro" id="IPR013148">
    <property type="entry name" value="Glyco_hydro_32_N"/>
</dbReference>